<dbReference type="Proteomes" id="UP000001542">
    <property type="component" value="Unassembled WGS sequence"/>
</dbReference>
<reference evidence="1" key="2">
    <citation type="journal article" date="2007" name="Science">
        <title>Draft genome sequence of the sexually transmitted pathogen Trichomonas vaginalis.</title>
        <authorList>
            <person name="Carlton J.M."/>
            <person name="Hirt R.P."/>
            <person name="Silva J.C."/>
            <person name="Delcher A.L."/>
            <person name="Schatz M."/>
            <person name="Zhao Q."/>
            <person name="Wortman J.R."/>
            <person name="Bidwell S.L."/>
            <person name="Alsmark U.C.M."/>
            <person name="Besteiro S."/>
            <person name="Sicheritz-Ponten T."/>
            <person name="Noel C.J."/>
            <person name="Dacks J.B."/>
            <person name="Foster P.G."/>
            <person name="Simillion C."/>
            <person name="Van de Peer Y."/>
            <person name="Miranda-Saavedra D."/>
            <person name="Barton G.J."/>
            <person name="Westrop G.D."/>
            <person name="Mueller S."/>
            <person name="Dessi D."/>
            <person name="Fiori P.L."/>
            <person name="Ren Q."/>
            <person name="Paulsen I."/>
            <person name="Zhang H."/>
            <person name="Bastida-Corcuera F.D."/>
            <person name="Simoes-Barbosa A."/>
            <person name="Brown M.T."/>
            <person name="Hayes R.D."/>
            <person name="Mukherjee M."/>
            <person name="Okumura C.Y."/>
            <person name="Schneider R."/>
            <person name="Smith A.J."/>
            <person name="Vanacova S."/>
            <person name="Villalvazo M."/>
            <person name="Haas B.J."/>
            <person name="Pertea M."/>
            <person name="Feldblyum T.V."/>
            <person name="Utterback T.R."/>
            <person name="Shu C.L."/>
            <person name="Osoegawa K."/>
            <person name="de Jong P.J."/>
            <person name="Hrdy I."/>
            <person name="Horvathova L."/>
            <person name="Zubacova Z."/>
            <person name="Dolezal P."/>
            <person name="Malik S.B."/>
            <person name="Logsdon J.M. Jr."/>
            <person name="Henze K."/>
            <person name="Gupta A."/>
            <person name="Wang C.C."/>
            <person name="Dunne R.L."/>
            <person name="Upcroft J.A."/>
            <person name="Upcroft P."/>
            <person name="White O."/>
            <person name="Salzberg S.L."/>
            <person name="Tang P."/>
            <person name="Chiu C.-H."/>
            <person name="Lee Y.-S."/>
            <person name="Embley T.M."/>
            <person name="Coombs G.H."/>
            <person name="Mottram J.C."/>
            <person name="Tachezy J."/>
            <person name="Fraser-Liggett C.M."/>
            <person name="Johnson P.J."/>
        </authorList>
    </citation>
    <scope>NUCLEOTIDE SEQUENCE [LARGE SCALE GENOMIC DNA]</scope>
    <source>
        <strain evidence="1">G3</strain>
    </source>
</reference>
<dbReference type="PANTHER" id="PTHR44666">
    <property type="entry name" value="WD REPEAT-CONTAINING PROTEIN 53"/>
    <property type="match status" value="1"/>
</dbReference>
<protein>
    <recommendedName>
        <fullName evidence="3">Anaphase-promoting complex subunit 4 WD40 domain-containing protein</fullName>
    </recommendedName>
</protein>
<dbReference type="InterPro" id="IPR015943">
    <property type="entry name" value="WD40/YVTN_repeat-like_dom_sf"/>
</dbReference>
<organism evidence="1 2">
    <name type="scientific">Trichomonas vaginalis (strain ATCC PRA-98 / G3)</name>
    <dbReference type="NCBI Taxonomy" id="412133"/>
    <lineage>
        <taxon>Eukaryota</taxon>
        <taxon>Metamonada</taxon>
        <taxon>Parabasalia</taxon>
        <taxon>Trichomonadida</taxon>
        <taxon>Trichomonadidae</taxon>
        <taxon>Trichomonas</taxon>
    </lineage>
</organism>
<evidence type="ECO:0000313" key="2">
    <source>
        <dbReference type="Proteomes" id="UP000001542"/>
    </source>
</evidence>
<proteinExistence type="predicted"/>
<dbReference type="Gene3D" id="2.130.10.10">
    <property type="entry name" value="YVTN repeat-like/Quinoprotein amine dehydrogenase"/>
    <property type="match status" value="2"/>
</dbReference>
<dbReference type="KEGG" id="tva:4760100"/>
<dbReference type="RefSeq" id="XP_001314581.1">
    <property type="nucleotide sequence ID" value="XM_001314552.1"/>
</dbReference>
<name>A2EYI8_TRIV3</name>
<sequence>MDVGDLVDSIDCFKGTSNMVAVGCDEGKFAVLDIQKQTQIFEFMRDDALIGVKVADDNIVYSATEASIFKHDIREKNSGNLIFEAPSEISDFAINDSVIAVATMSNDIILTDKRILKKPQSSPILPPVCNSLCFKNKDKIIAGYIDLSVGEWTLSSKKFQSYKLSNQRQQVNPAVVHCVACQGNTVAAATQNGLSIFVDGKIVASGNFEHEGAVHYITFAPCFSGKVTVSGGADGSLMVLDVEKMHVIDVIGNEEEKIQMISANQNFVAVADTSDSGSIGIFTPDDFTNHEEEQ</sequence>
<dbReference type="InterPro" id="IPR042453">
    <property type="entry name" value="WDR53"/>
</dbReference>
<accession>A2EYI8</accession>
<dbReference type="PANTHER" id="PTHR44666:SF1">
    <property type="entry name" value="WD REPEAT-CONTAINING PROTEIN 53"/>
    <property type="match status" value="1"/>
</dbReference>
<dbReference type="VEuPathDB" id="TrichDB:TVAGG3_0586140"/>
<evidence type="ECO:0000313" key="1">
    <source>
        <dbReference type="EMBL" id="EAY02264.1"/>
    </source>
</evidence>
<dbReference type="OrthoDB" id="10261982at2759"/>
<gene>
    <name evidence="1" type="ORF">TVAG_030800</name>
</gene>
<keyword evidence="2" id="KW-1185">Reference proteome</keyword>
<dbReference type="EMBL" id="DS113541">
    <property type="protein sequence ID" value="EAY02264.1"/>
    <property type="molecule type" value="Genomic_DNA"/>
</dbReference>
<dbReference type="InParanoid" id="A2EYI8"/>
<evidence type="ECO:0008006" key="3">
    <source>
        <dbReference type="Google" id="ProtNLM"/>
    </source>
</evidence>
<dbReference type="SUPFAM" id="SSF50978">
    <property type="entry name" value="WD40 repeat-like"/>
    <property type="match status" value="1"/>
</dbReference>
<dbReference type="SMR" id="A2EYI8"/>
<dbReference type="InterPro" id="IPR036322">
    <property type="entry name" value="WD40_repeat_dom_sf"/>
</dbReference>
<dbReference type="VEuPathDB" id="TrichDB:TVAG_030800"/>
<reference evidence="1" key="1">
    <citation type="submission" date="2006-10" db="EMBL/GenBank/DDBJ databases">
        <authorList>
            <person name="Amadeo P."/>
            <person name="Zhao Q."/>
            <person name="Wortman J."/>
            <person name="Fraser-Liggett C."/>
            <person name="Carlton J."/>
        </authorList>
    </citation>
    <scope>NUCLEOTIDE SEQUENCE</scope>
    <source>
        <strain evidence="1">G3</strain>
    </source>
</reference>
<dbReference type="AlphaFoldDB" id="A2EYI8"/>